<dbReference type="InterPro" id="IPR036388">
    <property type="entry name" value="WH-like_DNA-bd_sf"/>
</dbReference>
<dbReference type="InterPro" id="IPR037171">
    <property type="entry name" value="NagB/RpiA_transferase-like"/>
</dbReference>
<evidence type="ECO:0000256" key="3">
    <source>
        <dbReference type="ARBA" id="ARBA00023163"/>
    </source>
</evidence>
<evidence type="ECO:0000256" key="1">
    <source>
        <dbReference type="ARBA" id="ARBA00023015"/>
    </source>
</evidence>
<keyword evidence="1" id="KW-0805">Transcription regulation</keyword>
<accession>A0A1I7B8S3</accession>
<dbReference type="Gene3D" id="1.10.10.10">
    <property type="entry name" value="Winged helix-like DNA-binding domain superfamily/Winged helix DNA-binding domain"/>
    <property type="match status" value="1"/>
</dbReference>
<protein>
    <submittedName>
        <fullName evidence="5">Transcriptional regulator, DeoR family</fullName>
    </submittedName>
</protein>
<dbReference type="Proteomes" id="UP000198844">
    <property type="component" value="Unassembled WGS sequence"/>
</dbReference>
<dbReference type="SUPFAM" id="SSF100950">
    <property type="entry name" value="NagB/RpiA/CoA transferase-like"/>
    <property type="match status" value="1"/>
</dbReference>
<dbReference type="InterPro" id="IPR050313">
    <property type="entry name" value="Carb_Metab_HTH_regulators"/>
</dbReference>
<dbReference type="SMART" id="SM00420">
    <property type="entry name" value="HTH_DEOR"/>
    <property type="match status" value="1"/>
</dbReference>
<dbReference type="AlphaFoldDB" id="A0A1I7B8S3"/>
<dbReference type="PROSITE" id="PS00894">
    <property type="entry name" value="HTH_DEOR_1"/>
    <property type="match status" value="1"/>
</dbReference>
<dbReference type="SUPFAM" id="SSF46785">
    <property type="entry name" value="Winged helix' DNA-binding domain"/>
    <property type="match status" value="1"/>
</dbReference>
<dbReference type="RefSeq" id="WP_093633880.1">
    <property type="nucleotide sequence ID" value="NZ_FPBH01000004.1"/>
</dbReference>
<dbReference type="GO" id="GO:0003700">
    <property type="term" value="F:DNA-binding transcription factor activity"/>
    <property type="evidence" value="ECO:0007669"/>
    <property type="project" value="InterPro"/>
</dbReference>
<dbReference type="PANTHER" id="PTHR30363:SF44">
    <property type="entry name" value="AGA OPERON TRANSCRIPTIONAL REPRESSOR-RELATED"/>
    <property type="match status" value="1"/>
</dbReference>
<reference evidence="5 6" key="1">
    <citation type="submission" date="2016-10" db="EMBL/GenBank/DDBJ databases">
        <authorList>
            <person name="de Groot N.N."/>
        </authorList>
    </citation>
    <scope>NUCLEOTIDE SEQUENCE [LARGE SCALE GENOMIC DNA]</scope>
    <source>
        <strain evidence="5 6">LMG 27731</strain>
    </source>
</reference>
<dbReference type="GO" id="GO:0003677">
    <property type="term" value="F:DNA binding"/>
    <property type="evidence" value="ECO:0007669"/>
    <property type="project" value="UniProtKB-KW"/>
</dbReference>
<evidence type="ECO:0000313" key="6">
    <source>
        <dbReference type="Proteomes" id="UP000198844"/>
    </source>
</evidence>
<gene>
    <name evidence="5" type="ORF">SAMN05192563_1004280</name>
</gene>
<dbReference type="EMBL" id="FPBH01000004">
    <property type="protein sequence ID" value="SFT83538.1"/>
    <property type="molecule type" value="Genomic_DNA"/>
</dbReference>
<dbReference type="PROSITE" id="PS51000">
    <property type="entry name" value="HTH_DEOR_2"/>
    <property type="match status" value="1"/>
</dbReference>
<dbReference type="PRINTS" id="PR00037">
    <property type="entry name" value="HTHLACR"/>
</dbReference>
<evidence type="ECO:0000256" key="2">
    <source>
        <dbReference type="ARBA" id="ARBA00023125"/>
    </source>
</evidence>
<sequence length="273" mass="29843">MTESVNVRQRQILSWIERGENVRVAELAGMFSVSEMTIRRDLTGLENMGKLLRTHGGAALPAVPDMGTMAERVSQMKNTKLSMARAAASLVNEGHRIFLGMGSSIMAVAHQLANGPDSHALTTVPDIATAFVSAGRNTVELTGGTLDPVSRGLGGERVVEAISKCFFDVAFVSAHSFSPEYGLVDSSDLQRTLQPILARQSRCYVVLADHSKLNRPGHHISLDWRSVDVFVTDTRPGEDLLKVLSDAQVELIVGEQFENMALPEKYQLIEERL</sequence>
<dbReference type="OrthoDB" id="9797223at2"/>
<keyword evidence="2" id="KW-0238">DNA-binding</keyword>
<dbReference type="InterPro" id="IPR018356">
    <property type="entry name" value="Tscrpt_reg_HTH_DeoR_CS"/>
</dbReference>
<dbReference type="PANTHER" id="PTHR30363">
    <property type="entry name" value="HTH-TYPE TRANSCRIPTIONAL REGULATOR SRLR-RELATED"/>
    <property type="match status" value="1"/>
</dbReference>
<evidence type="ECO:0000313" key="5">
    <source>
        <dbReference type="EMBL" id="SFT83538.1"/>
    </source>
</evidence>
<dbReference type="InterPro" id="IPR036390">
    <property type="entry name" value="WH_DNA-bd_sf"/>
</dbReference>
<feature type="domain" description="HTH deoR-type" evidence="4">
    <location>
        <begin position="5"/>
        <end position="60"/>
    </location>
</feature>
<dbReference type="SMART" id="SM01134">
    <property type="entry name" value="DeoRC"/>
    <property type="match status" value="1"/>
</dbReference>
<organism evidence="5 6">
    <name type="scientific">Paraburkholderia aspalathi</name>
    <dbReference type="NCBI Taxonomy" id="1324617"/>
    <lineage>
        <taxon>Bacteria</taxon>
        <taxon>Pseudomonadati</taxon>
        <taxon>Pseudomonadota</taxon>
        <taxon>Betaproteobacteria</taxon>
        <taxon>Burkholderiales</taxon>
        <taxon>Burkholderiaceae</taxon>
        <taxon>Paraburkholderia</taxon>
    </lineage>
</organism>
<dbReference type="Pfam" id="PF08220">
    <property type="entry name" value="HTH_DeoR"/>
    <property type="match status" value="1"/>
</dbReference>
<name>A0A1I7B8S3_9BURK</name>
<dbReference type="Gene3D" id="3.40.50.1360">
    <property type="match status" value="1"/>
</dbReference>
<dbReference type="InterPro" id="IPR014036">
    <property type="entry name" value="DeoR-like_C"/>
</dbReference>
<dbReference type="InterPro" id="IPR001034">
    <property type="entry name" value="DeoR_HTH"/>
</dbReference>
<evidence type="ECO:0000259" key="4">
    <source>
        <dbReference type="PROSITE" id="PS51000"/>
    </source>
</evidence>
<dbReference type="Pfam" id="PF00455">
    <property type="entry name" value="DeoRC"/>
    <property type="match status" value="1"/>
</dbReference>
<proteinExistence type="predicted"/>
<keyword evidence="3" id="KW-0804">Transcription</keyword>